<reference evidence="2" key="2">
    <citation type="journal article" date="2021" name="PeerJ">
        <title>Extensive microbial diversity within the chicken gut microbiome revealed by metagenomics and culture.</title>
        <authorList>
            <person name="Gilroy R."/>
            <person name="Ravi A."/>
            <person name="Getino M."/>
            <person name="Pursley I."/>
            <person name="Horton D.L."/>
            <person name="Alikhan N.F."/>
            <person name="Baker D."/>
            <person name="Gharbi K."/>
            <person name="Hall N."/>
            <person name="Watson M."/>
            <person name="Adriaenssens E.M."/>
            <person name="Foster-Nyarko E."/>
            <person name="Jarju S."/>
            <person name="Secka A."/>
            <person name="Antonio M."/>
            <person name="Oren A."/>
            <person name="Chaudhuri R.R."/>
            <person name="La Ragione R."/>
            <person name="Hildebrand F."/>
            <person name="Pallen M.J."/>
        </authorList>
    </citation>
    <scope>NUCLEOTIDE SEQUENCE</scope>
    <source>
        <strain evidence="2">CHK195-11698</strain>
    </source>
</reference>
<gene>
    <name evidence="2" type="ORF">IAD15_04725</name>
</gene>
<name>A0A9D1HME6_9FIRM</name>
<keyword evidence="1" id="KW-1133">Transmembrane helix</keyword>
<feature type="transmembrane region" description="Helical" evidence="1">
    <location>
        <begin position="6"/>
        <end position="24"/>
    </location>
</feature>
<reference evidence="2" key="1">
    <citation type="submission" date="2020-10" db="EMBL/GenBank/DDBJ databases">
        <authorList>
            <person name="Gilroy R."/>
        </authorList>
    </citation>
    <scope>NUCLEOTIDE SEQUENCE</scope>
    <source>
        <strain evidence="2">CHK195-11698</strain>
    </source>
</reference>
<evidence type="ECO:0008006" key="4">
    <source>
        <dbReference type="Google" id="ProtNLM"/>
    </source>
</evidence>
<evidence type="ECO:0000313" key="2">
    <source>
        <dbReference type="EMBL" id="HIU13355.1"/>
    </source>
</evidence>
<sequence length="61" mass="6929">MGSILMAVFWMAILVFLYIGLYVANKKTPKPEGCENLEAGCEGCQLYDCTHNPVHHEEEKR</sequence>
<dbReference type="AlphaFoldDB" id="A0A9D1HME6"/>
<dbReference type="Proteomes" id="UP000824175">
    <property type="component" value="Unassembled WGS sequence"/>
</dbReference>
<keyword evidence="1" id="KW-0472">Membrane</keyword>
<protein>
    <recommendedName>
        <fullName evidence="4">FeoB-associated Cys-rich membrane protein</fullName>
    </recommendedName>
</protein>
<accession>A0A9D1HME6</accession>
<proteinExistence type="predicted"/>
<evidence type="ECO:0000256" key="1">
    <source>
        <dbReference type="SAM" id="Phobius"/>
    </source>
</evidence>
<evidence type="ECO:0000313" key="3">
    <source>
        <dbReference type="Proteomes" id="UP000824175"/>
    </source>
</evidence>
<keyword evidence="1" id="KW-0812">Transmembrane</keyword>
<dbReference type="EMBL" id="DVMJ01000040">
    <property type="protein sequence ID" value="HIU13355.1"/>
    <property type="molecule type" value="Genomic_DNA"/>
</dbReference>
<organism evidence="2 3">
    <name type="scientific">Candidatus Fimiplasma intestinipullorum</name>
    <dbReference type="NCBI Taxonomy" id="2840825"/>
    <lineage>
        <taxon>Bacteria</taxon>
        <taxon>Bacillati</taxon>
        <taxon>Bacillota</taxon>
        <taxon>Clostridia</taxon>
        <taxon>Eubacteriales</taxon>
        <taxon>Candidatus Fimiplasma</taxon>
    </lineage>
</organism>
<comment type="caution">
    <text evidence="2">The sequence shown here is derived from an EMBL/GenBank/DDBJ whole genome shotgun (WGS) entry which is preliminary data.</text>
</comment>